<proteinExistence type="predicted"/>
<dbReference type="EMBL" id="JAWDGP010001375">
    <property type="protein sequence ID" value="KAK3792446.1"/>
    <property type="molecule type" value="Genomic_DNA"/>
</dbReference>
<comment type="caution">
    <text evidence="2">The sequence shown here is derived from an EMBL/GenBank/DDBJ whole genome shotgun (WGS) entry which is preliminary data.</text>
</comment>
<evidence type="ECO:0000313" key="3">
    <source>
        <dbReference type="Proteomes" id="UP001283361"/>
    </source>
</evidence>
<gene>
    <name evidence="2" type="ORF">RRG08_066271</name>
</gene>
<dbReference type="Proteomes" id="UP001283361">
    <property type="component" value="Unassembled WGS sequence"/>
</dbReference>
<name>A0AAE1ASD4_9GAST</name>
<feature type="region of interest" description="Disordered" evidence="1">
    <location>
        <begin position="1"/>
        <end position="47"/>
    </location>
</feature>
<feature type="compositionally biased region" description="Basic and acidic residues" evidence="1">
    <location>
        <begin position="1"/>
        <end position="11"/>
    </location>
</feature>
<evidence type="ECO:0000256" key="1">
    <source>
        <dbReference type="SAM" id="MobiDB-lite"/>
    </source>
</evidence>
<organism evidence="2 3">
    <name type="scientific">Elysia crispata</name>
    <name type="common">lettuce slug</name>
    <dbReference type="NCBI Taxonomy" id="231223"/>
    <lineage>
        <taxon>Eukaryota</taxon>
        <taxon>Metazoa</taxon>
        <taxon>Spiralia</taxon>
        <taxon>Lophotrochozoa</taxon>
        <taxon>Mollusca</taxon>
        <taxon>Gastropoda</taxon>
        <taxon>Heterobranchia</taxon>
        <taxon>Euthyneura</taxon>
        <taxon>Panpulmonata</taxon>
        <taxon>Sacoglossa</taxon>
        <taxon>Placobranchoidea</taxon>
        <taxon>Plakobranchidae</taxon>
        <taxon>Elysia</taxon>
    </lineage>
</organism>
<protein>
    <submittedName>
        <fullName evidence="2">Uncharacterized protein</fullName>
    </submittedName>
</protein>
<reference evidence="2" key="1">
    <citation type="journal article" date="2023" name="G3 (Bethesda)">
        <title>A reference genome for the long-term kleptoplast-retaining sea slug Elysia crispata morphotype clarki.</title>
        <authorList>
            <person name="Eastman K.E."/>
            <person name="Pendleton A.L."/>
            <person name="Shaikh M.A."/>
            <person name="Suttiyut T."/>
            <person name="Ogas R."/>
            <person name="Tomko P."/>
            <person name="Gavelis G."/>
            <person name="Widhalm J.R."/>
            <person name="Wisecaver J.H."/>
        </authorList>
    </citation>
    <scope>NUCLEOTIDE SEQUENCE</scope>
    <source>
        <strain evidence="2">ECLA1</strain>
    </source>
</reference>
<sequence length="143" mass="15924">MLPLRIHDSSIKNRRHPSVAPSGAKGGCQRRFRHRPVGEPLRKPPLGGLTIAEQTREGVSPSRPSEVLNRRGFGQFHTAPMKGCPERSKGIVPMWLRHLRMPSEGRDVKGKETFAPELEGGDRWVSNNELRSKAVGAIIRGQH</sequence>
<evidence type="ECO:0000313" key="2">
    <source>
        <dbReference type="EMBL" id="KAK3792446.1"/>
    </source>
</evidence>
<accession>A0AAE1ASD4</accession>
<keyword evidence="3" id="KW-1185">Reference proteome</keyword>
<dbReference type="AlphaFoldDB" id="A0AAE1ASD4"/>